<dbReference type="InterPro" id="IPR011701">
    <property type="entry name" value="MFS"/>
</dbReference>
<evidence type="ECO:0000256" key="6">
    <source>
        <dbReference type="SAM" id="MobiDB-lite"/>
    </source>
</evidence>
<feature type="transmembrane region" description="Helical" evidence="7">
    <location>
        <begin position="208"/>
        <end position="230"/>
    </location>
</feature>
<evidence type="ECO:0000256" key="1">
    <source>
        <dbReference type="ARBA" id="ARBA00004651"/>
    </source>
</evidence>
<keyword evidence="3 7" id="KW-0812">Transmembrane</keyword>
<organism evidence="9 10">
    <name type="scientific">Micromonospora arborensis</name>
    <dbReference type="NCBI Taxonomy" id="2116518"/>
    <lineage>
        <taxon>Bacteria</taxon>
        <taxon>Bacillati</taxon>
        <taxon>Actinomycetota</taxon>
        <taxon>Actinomycetes</taxon>
        <taxon>Micromonosporales</taxon>
        <taxon>Micromonosporaceae</taxon>
        <taxon>Micromonospora</taxon>
    </lineage>
</organism>
<dbReference type="InterPro" id="IPR050189">
    <property type="entry name" value="MFS_Efflux_Transporters"/>
</dbReference>
<evidence type="ECO:0000313" key="10">
    <source>
        <dbReference type="Proteomes" id="UP000248333"/>
    </source>
</evidence>
<evidence type="ECO:0000259" key="8">
    <source>
        <dbReference type="PROSITE" id="PS50850"/>
    </source>
</evidence>
<feature type="transmembrane region" description="Helical" evidence="7">
    <location>
        <begin position="274"/>
        <end position="292"/>
    </location>
</feature>
<keyword evidence="10" id="KW-1185">Reference proteome</keyword>
<dbReference type="EMBL" id="PYBV01000031">
    <property type="protein sequence ID" value="PYC66681.1"/>
    <property type="molecule type" value="Genomic_DNA"/>
</dbReference>
<dbReference type="PROSITE" id="PS50850">
    <property type="entry name" value="MFS"/>
    <property type="match status" value="1"/>
</dbReference>
<feature type="transmembrane region" description="Helical" evidence="7">
    <location>
        <begin position="115"/>
        <end position="133"/>
    </location>
</feature>
<reference evidence="9 10" key="1">
    <citation type="submission" date="2018-03" db="EMBL/GenBank/DDBJ databases">
        <title>Bioinformatic expansion and discovery of thiopeptide antibiotics.</title>
        <authorList>
            <person name="Schwalen C.J."/>
            <person name="Hudson G.A."/>
            <person name="Mitchell D.A."/>
        </authorList>
    </citation>
    <scope>NUCLEOTIDE SEQUENCE [LARGE SCALE GENOMIC DNA]</scope>
    <source>
        <strain evidence="9 10">NRRL 8041</strain>
    </source>
</reference>
<evidence type="ECO:0000256" key="5">
    <source>
        <dbReference type="ARBA" id="ARBA00023136"/>
    </source>
</evidence>
<dbReference type="OrthoDB" id="4335859at2"/>
<protein>
    <submittedName>
        <fullName evidence="9">MFS transporter</fullName>
    </submittedName>
</protein>
<keyword evidence="5 7" id="KW-0472">Membrane</keyword>
<dbReference type="PANTHER" id="PTHR43124">
    <property type="entry name" value="PURINE EFFLUX PUMP PBUE"/>
    <property type="match status" value="1"/>
</dbReference>
<evidence type="ECO:0000313" key="9">
    <source>
        <dbReference type="EMBL" id="PYC66681.1"/>
    </source>
</evidence>
<feature type="transmembrane region" description="Helical" evidence="7">
    <location>
        <begin position="140"/>
        <end position="161"/>
    </location>
</feature>
<feature type="transmembrane region" description="Helical" evidence="7">
    <location>
        <begin position="298"/>
        <end position="318"/>
    </location>
</feature>
<evidence type="ECO:0000256" key="4">
    <source>
        <dbReference type="ARBA" id="ARBA00022989"/>
    </source>
</evidence>
<keyword evidence="2" id="KW-1003">Cell membrane</keyword>
<evidence type="ECO:0000256" key="3">
    <source>
        <dbReference type="ARBA" id="ARBA00022692"/>
    </source>
</evidence>
<name>A0A318NEE7_9ACTN</name>
<evidence type="ECO:0000256" key="7">
    <source>
        <dbReference type="SAM" id="Phobius"/>
    </source>
</evidence>
<dbReference type="InterPro" id="IPR036259">
    <property type="entry name" value="MFS_trans_sf"/>
</dbReference>
<dbReference type="AlphaFoldDB" id="A0A318NEE7"/>
<keyword evidence="4 7" id="KW-1133">Transmembrane helix</keyword>
<feature type="transmembrane region" description="Helical" evidence="7">
    <location>
        <begin position="79"/>
        <end position="103"/>
    </location>
</feature>
<accession>A0A318NEE7</accession>
<comment type="caution">
    <text evidence="9">The sequence shown here is derived from an EMBL/GenBank/DDBJ whole genome shotgun (WGS) entry which is preliminary data.</text>
</comment>
<feature type="transmembrane region" description="Helical" evidence="7">
    <location>
        <begin position="12"/>
        <end position="35"/>
    </location>
</feature>
<dbReference type="RefSeq" id="WP_110565942.1">
    <property type="nucleotide sequence ID" value="NZ_PYBV01000031.1"/>
</dbReference>
<feature type="region of interest" description="Disordered" evidence="6">
    <location>
        <begin position="390"/>
        <end position="421"/>
    </location>
</feature>
<dbReference type="SUPFAM" id="SSF103473">
    <property type="entry name" value="MFS general substrate transporter"/>
    <property type="match status" value="1"/>
</dbReference>
<dbReference type="GO" id="GO:0005886">
    <property type="term" value="C:plasma membrane"/>
    <property type="evidence" value="ECO:0007669"/>
    <property type="project" value="UniProtKB-SubCell"/>
</dbReference>
<dbReference type="CDD" id="cd17324">
    <property type="entry name" value="MFS_NepI_like"/>
    <property type="match status" value="1"/>
</dbReference>
<dbReference type="GO" id="GO:0022857">
    <property type="term" value="F:transmembrane transporter activity"/>
    <property type="evidence" value="ECO:0007669"/>
    <property type="project" value="InterPro"/>
</dbReference>
<feature type="transmembrane region" description="Helical" evidence="7">
    <location>
        <begin position="361"/>
        <end position="379"/>
    </location>
</feature>
<gene>
    <name evidence="9" type="ORF">C7C45_23890</name>
</gene>
<feature type="transmembrane region" description="Helical" evidence="7">
    <location>
        <begin position="242"/>
        <end position="262"/>
    </location>
</feature>
<dbReference type="Gene3D" id="1.20.1250.20">
    <property type="entry name" value="MFS general substrate transporter like domains"/>
    <property type="match status" value="1"/>
</dbReference>
<sequence>MAPEVSPRRAKAVLVALSFAAFAFITTELLPVGLLTHIAPDLDRSRSQVGLLVSGYAVVVVVASVPLARLTQRIPRRHLLGVTMLLFAAANGIAALAPTYAVLAGSRLVTALAQALFWSIATATVVGPFPVAVRGRVVALFGAGATLSPVLGVPLCTWLGQQAGWRAAFAVLAGVGLAIAAAVLVLLPSYPPAAGGGARGTAPDGRRFAVLLLATALGIGGFMTLQTYITPFLLDVSGFADAVLAPLLFVAGTAGVVGTLAAARTLDTRPIASLLTPLSIGTAALCGMYALGALRPGAVAFIAGIGLAYAAFGCAVQNRMLQLAPGSTDIASAGVSTAFNAGIAGGSLLGGALLSTSGARPLALVGGLLTLAALTLLAVDARWGRATRPASTVARPPANTAAMRQVTPARTASPSHDRQSAFGEWLAREAGA</sequence>
<comment type="subcellular location">
    <subcellularLocation>
        <location evidence="1">Cell membrane</location>
        <topology evidence="1">Multi-pass membrane protein</topology>
    </subcellularLocation>
</comment>
<feature type="domain" description="Major facilitator superfamily (MFS) profile" evidence="8">
    <location>
        <begin position="13"/>
        <end position="384"/>
    </location>
</feature>
<proteinExistence type="predicted"/>
<dbReference type="Proteomes" id="UP000248333">
    <property type="component" value="Unassembled WGS sequence"/>
</dbReference>
<dbReference type="PANTHER" id="PTHR43124:SF4">
    <property type="entry name" value="SUGAR EFFLUX TRANSPORTER"/>
    <property type="match status" value="1"/>
</dbReference>
<feature type="transmembrane region" description="Helical" evidence="7">
    <location>
        <begin position="167"/>
        <end position="187"/>
    </location>
</feature>
<feature type="transmembrane region" description="Helical" evidence="7">
    <location>
        <begin position="330"/>
        <end position="355"/>
    </location>
</feature>
<dbReference type="InterPro" id="IPR020846">
    <property type="entry name" value="MFS_dom"/>
</dbReference>
<feature type="transmembrane region" description="Helical" evidence="7">
    <location>
        <begin position="47"/>
        <end position="67"/>
    </location>
</feature>
<evidence type="ECO:0000256" key="2">
    <source>
        <dbReference type="ARBA" id="ARBA00022475"/>
    </source>
</evidence>
<dbReference type="Pfam" id="PF07690">
    <property type="entry name" value="MFS_1"/>
    <property type="match status" value="1"/>
</dbReference>